<gene>
    <name evidence="2" type="ORF">JZ786_03140</name>
</gene>
<accession>A0A9X7W090</accession>
<evidence type="ECO:0000313" key="3">
    <source>
        <dbReference type="Proteomes" id="UP000663505"/>
    </source>
</evidence>
<dbReference type="RefSeq" id="WP_206657376.1">
    <property type="nucleotide sequence ID" value="NZ_CP071182.1"/>
</dbReference>
<dbReference type="KEGG" id="afx:JZ786_03140"/>
<name>A0A9X7W090_9BACL</name>
<keyword evidence="1" id="KW-0472">Membrane</keyword>
<feature type="transmembrane region" description="Helical" evidence="1">
    <location>
        <begin position="20"/>
        <end position="37"/>
    </location>
</feature>
<dbReference type="AlphaFoldDB" id="A0A9X7W090"/>
<keyword evidence="1" id="KW-0812">Transmembrane</keyword>
<dbReference type="EMBL" id="CP071182">
    <property type="protein sequence ID" value="QSO48040.1"/>
    <property type="molecule type" value="Genomic_DNA"/>
</dbReference>
<dbReference type="Proteomes" id="UP000663505">
    <property type="component" value="Chromosome"/>
</dbReference>
<reference evidence="2 3" key="1">
    <citation type="submission" date="2021-02" db="EMBL/GenBank/DDBJ databases">
        <title>Alicyclobacillus curvatus sp. nov. and Alicyclobacillus mengziensis sp. nov., two acidophilic bacteria isolated from acid mine drainage.</title>
        <authorList>
            <person name="Huang Y."/>
        </authorList>
    </citation>
    <scope>NUCLEOTIDE SEQUENCE [LARGE SCALE GENOMIC DNA]</scope>
    <source>
        <strain evidence="2 3">S30H14</strain>
    </source>
</reference>
<protein>
    <submittedName>
        <fullName evidence="2">Uncharacterized protein</fullName>
    </submittedName>
</protein>
<proteinExistence type="predicted"/>
<sequence length="47" mass="5466">MLNEPMTDTSPVVIKARSAFGILAALGMMTITANVFWRRWRKERNRE</sequence>
<organism evidence="2 3">
    <name type="scientific">Alicyclobacillus mengziensis</name>
    <dbReference type="NCBI Taxonomy" id="2931921"/>
    <lineage>
        <taxon>Bacteria</taxon>
        <taxon>Bacillati</taxon>
        <taxon>Bacillota</taxon>
        <taxon>Bacilli</taxon>
        <taxon>Bacillales</taxon>
        <taxon>Alicyclobacillaceae</taxon>
        <taxon>Alicyclobacillus</taxon>
    </lineage>
</organism>
<evidence type="ECO:0000256" key="1">
    <source>
        <dbReference type="SAM" id="Phobius"/>
    </source>
</evidence>
<keyword evidence="1" id="KW-1133">Transmembrane helix</keyword>
<keyword evidence="3" id="KW-1185">Reference proteome</keyword>
<evidence type="ECO:0000313" key="2">
    <source>
        <dbReference type="EMBL" id="QSO48040.1"/>
    </source>
</evidence>